<proteinExistence type="predicted"/>
<accession>A0ACC3SR78</accession>
<name>A0ACC3SR78_LIPKO</name>
<gene>
    <name evidence="1" type="ORF">V1525DRAFT_82881</name>
</gene>
<organism evidence="1 2">
    <name type="scientific">Lipomyces kononenkoae</name>
    <name type="common">Yeast</name>
    <dbReference type="NCBI Taxonomy" id="34357"/>
    <lineage>
        <taxon>Eukaryota</taxon>
        <taxon>Fungi</taxon>
        <taxon>Dikarya</taxon>
        <taxon>Ascomycota</taxon>
        <taxon>Saccharomycotina</taxon>
        <taxon>Lipomycetes</taxon>
        <taxon>Lipomycetales</taxon>
        <taxon>Lipomycetaceae</taxon>
        <taxon>Lipomyces</taxon>
    </lineage>
</organism>
<protein>
    <submittedName>
        <fullName evidence="1">Beta-lactamase-like protein</fullName>
    </submittedName>
</protein>
<dbReference type="EMBL" id="MU971514">
    <property type="protein sequence ID" value="KAK9234121.1"/>
    <property type="molecule type" value="Genomic_DNA"/>
</dbReference>
<sequence>MASVEVVAHRTRDVESWVLAVKTGGAEYLFGRFGEGTQRVLADQGLVRLGRVRQVFVTGSGQSWTELGGVAGLLIGGTGLLTVYGSRRLQWAMATLRGVEFRQQVRFDVRYASTAIGNESMTVTPVELADATTDATDAVDDAATEQVVEGILQDMGSTTTQTRQLPVPPFGQNNTTMCYVIQPHAKPGRFNVAEAERLGVPKGPGFGQLRKGFAVTTPAGIVVRPEMVIEPGQDQDRIVVVDLATPGFVRAALDYWGSSSTSTSSVSTVMHILGPDIDPFSAEYARFMRLFPSTCRHLLAHPAYVPDAVAATRAAQVRTRLAAVWPSRFPVAPTTTTANPIPAGQDLVIEPAMARPDQPDVDGICGKVQAALSQQQDNEHPTTTTSSSSSVECVCVGTGSGGPSVFRNAVGTVVRISDACAVVLDCGEATYGGLRAMFSDAGVAALLAEIALVFVSHMHPDHHLGLVTLVDAWTRAAQTHRTLYVVGPRRIQTWLDDWAQVYDSFRDRVRFIDAECCCTTASGLTIKTVPAIHCDSSYSVVLLRSNSTAAVAYSGDTRPNVAFAAAARNATLLIHEATLDDTRVADAVAKQHSTVTEALLVARHALARNVVLTHISPRYSLEFMIGLDATAQDASVTVALDGMIIRCNR</sequence>
<comment type="caution">
    <text evidence="1">The sequence shown here is derived from an EMBL/GenBank/DDBJ whole genome shotgun (WGS) entry which is preliminary data.</text>
</comment>
<reference evidence="2" key="1">
    <citation type="journal article" date="2024" name="Front. Bioeng. Biotechnol.">
        <title>Genome-scale model development and genomic sequencing of the oleaginous clade Lipomyces.</title>
        <authorList>
            <person name="Czajka J.J."/>
            <person name="Han Y."/>
            <person name="Kim J."/>
            <person name="Mondo S.J."/>
            <person name="Hofstad B.A."/>
            <person name="Robles A."/>
            <person name="Haridas S."/>
            <person name="Riley R."/>
            <person name="LaButti K."/>
            <person name="Pangilinan J."/>
            <person name="Andreopoulos W."/>
            <person name="Lipzen A."/>
            <person name="Yan J."/>
            <person name="Wang M."/>
            <person name="Ng V."/>
            <person name="Grigoriev I.V."/>
            <person name="Spatafora J.W."/>
            <person name="Magnuson J.K."/>
            <person name="Baker S.E."/>
            <person name="Pomraning K.R."/>
        </authorList>
    </citation>
    <scope>NUCLEOTIDE SEQUENCE [LARGE SCALE GENOMIC DNA]</scope>
    <source>
        <strain evidence="2">CBS 7786</strain>
    </source>
</reference>
<dbReference type="Proteomes" id="UP001433508">
    <property type="component" value="Unassembled WGS sequence"/>
</dbReference>
<evidence type="ECO:0000313" key="2">
    <source>
        <dbReference type="Proteomes" id="UP001433508"/>
    </source>
</evidence>
<keyword evidence="2" id="KW-1185">Reference proteome</keyword>
<evidence type="ECO:0000313" key="1">
    <source>
        <dbReference type="EMBL" id="KAK9234121.1"/>
    </source>
</evidence>